<keyword evidence="1" id="KW-0560">Oxidoreductase</keyword>
<proteinExistence type="predicted"/>
<dbReference type="Pfam" id="PF14518">
    <property type="entry name" value="Haem_oxygenas_2"/>
    <property type="match status" value="1"/>
</dbReference>
<dbReference type="EMBL" id="JANFNG010000006">
    <property type="protein sequence ID" value="MCQ4081115.1"/>
    <property type="molecule type" value="Genomic_DNA"/>
</dbReference>
<dbReference type="InterPro" id="IPR039068">
    <property type="entry name" value="PqqC-like"/>
</dbReference>
<dbReference type="InterPro" id="IPR016084">
    <property type="entry name" value="Haem_Oase-like_multi-hlx"/>
</dbReference>
<dbReference type="PANTHER" id="PTHR40279:SF3">
    <property type="entry name" value="4-AMINOBENZOATE SYNTHASE"/>
    <property type="match status" value="1"/>
</dbReference>
<keyword evidence="3" id="KW-1185">Reference proteome</keyword>
<reference evidence="2" key="1">
    <citation type="submission" date="2022-06" db="EMBL/GenBank/DDBJ databases">
        <title>Draft genome sequence of Streptomyces sp. RB6PN25 isolated from peat swamp forest in Thailand.</title>
        <authorList>
            <person name="Duangmal K."/>
            <person name="Klaysubun C."/>
        </authorList>
    </citation>
    <scope>NUCLEOTIDE SEQUENCE</scope>
    <source>
        <strain evidence="2">RB6PN25</strain>
    </source>
</reference>
<evidence type="ECO:0000313" key="2">
    <source>
        <dbReference type="EMBL" id="MCQ4081115.1"/>
    </source>
</evidence>
<dbReference type="Gene3D" id="1.20.910.10">
    <property type="entry name" value="Heme oxygenase-like"/>
    <property type="match status" value="1"/>
</dbReference>
<dbReference type="SMART" id="SM01236">
    <property type="entry name" value="Haem_oxygenase_2"/>
    <property type="match status" value="1"/>
</dbReference>
<dbReference type="Proteomes" id="UP001057702">
    <property type="component" value="Unassembled WGS sequence"/>
</dbReference>
<organism evidence="2 3">
    <name type="scientific">Streptomyces humicola</name>
    <dbReference type="NCBI Taxonomy" id="2953240"/>
    <lineage>
        <taxon>Bacteria</taxon>
        <taxon>Bacillati</taxon>
        <taxon>Actinomycetota</taxon>
        <taxon>Actinomycetes</taxon>
        <taxon>Kitasatosporales</taxon>
        <taxon>Streptomycetaceae</taxon>
        <taxon>Streptomyces</taxon>
    </lineage>
</organism>
<dbReference type="PANTHER" id="PTHR40279">
    <property type="entry name" value="PQQC-LIKE PROTEIN"/>
    <property type="match status" value="1"/>
</dbReference>
<name>A0ABT1PVS6_9ACTN</name>
<dbReference type="RefSeq" id="WP_255920021.1">
    <property type="nucleotide sequence ID" value="NZ_JANFNG010000006.1"/>
</dbReference>
<accession>A0ABT1PVS6</accession>
<protein>
    <submittedName>
        <fullName evidence="2">Iron-containing redox enzyme family protein</fullName>
    </submittedName>
</protein>
<gene>
    <name evidence="2" type="ORF">NGB36_11000</name>
</gene>
<evidence type="ECO:0000313" key="3">
    <source>
        <dbReference type="Proteomes" id="UP001057702"/>
    </source>
</evidence>
<sequence length="359" mass="39816">MDTMDTDFTALLDNSLPAALRALLALPADDLRRASGDYGFRGELAAACRALTARAYGKAEHTALEEVHAVLALIYDRDFSGVAVTDTDREEQPILRDVAALLEHAVLRHETERVPARELTCYPETGPEYVRWLKAMVSRHPAGWHPLYHQRLAEHGSVEDLRLLLAQETNLDPRFDDILAAMQIGRQGAEKMEIAANYWDEMGNGDHTLVHTTLFGRALEAVGADPRYIRETFLPEAAVSGNISSLLALSRRHYYKAVGYFGVTEYLAPRRFRCVVDAWRGHDLDEVGIVYHDLHIGVDAGHAAGWFKNVVSPLVTADPRVGREIALGAAIRLNTSKDYLDALLRRMHATERVAASAAS</sequence>
<dbReference type="SUPFAM" id="SSF48613">
    <property type="entry name" value="Heme oxygenase-like"/>
    <property type="match status" value="1"/>
</dbReference>
<evidence type="ECO:0000256" key="1">
    <source>
        <dbReference type="ARBA" id="ARBA00023002"/>
    </source>
</evidence>
<comment type="caution">
    <text evidence="2">The sequence shown here is derived from an EMBL/GenBank/DDBJ whole genome shotgun (WGS) entry which is preliminary data.</text>
</comment>